<dbReference type="Proteomes" id="UP001151081">
    <property type="component" value="Unassembled WGS sequence"/>
</dbReference>
<gene>
    <name evidence="1" type="ORF">KEG57_38430</name>
</gene>
<name>A0A9X3X9Z3_9BACT</name>
<dbReference type="RefSeq" id="WP_272424424.1">
    <property type="nucleotide sequence ID" value="NZ_JAGTJJ010000038.1"/>
</dbReference>
<protein>
    <submittedName>
        <fullName evidence="1">Uncharacterized protein</fullName>
    </submittedName>
</protein>
<dbReference type="AlphaFoldDB" id="A0A9X3X9Z3"/>
<accession>A0A9X3X9Z3</accession>
<reference evidence="1 2" key="1">
    <citation type="submission" date="2021-04" db="EMBL/GenBank/DDBJ databases">
        <title>Genome analysis of Polyangium sp.</title>
        <authorList>
            <person name="Li Y."/>
            <person name="Wang J."/>
        </authorList>
    </citation>
    <scope>NUCLEOTIDE SEQUENCE [LARGE SCALE GENOMIC DNA]</scope>
    <source>
        <strain evidence="1 2">SDU14</strain>
    </source>
</reference>
<keyword evidence="2" id="KW-1185">Reference proteome</keyword>
<dbReference type="EMBL" id="JAGTJJ010000038">
    <property type="protein sequence ID" value="MDC3986417.1"/>
    <property type="molecule type" value="Genomic_DNA"/>
</dbReference>
<comment type="caution">
    <text evidence="1">The sequence shown here is derived from an EMBL/GenBank/DDBJ whole genome shotgun (WGS) entry which is preliminary data.</text>
</comment>
<evidence type="ECO:0000313" key="1">
    <source>
        <dbReference type="EMBL" id="MDC3986417.1"/>
    </source>
</evidence>
<organism evidence="1 2">
    <name type="scientific">Polyangium jinanense</name>
    <dbReference type="NCBI Taxonomy" id="2829994"/>
    <lineage>
        <taxon>Bacteria</taxon>
        <taxon>Pseudomonadati</taxon>
        <taxon>Myxococcota</taxon>
        <taxon>Polyangia</taxon>
        <taxon>Polyangiales</taxon>
        <taxon>Polyangiaceae</taxon>
        <taxon>Polyangium</taxon>
    </lineage>
</organism>
<sequence>MRLHQGGGPALRLVQLTSVQREGDKVMVAGEQRKTEPFNYDCRSTGVIESYDLNNNPVLLIRARRGPRRT</sequence>
<proteinExistence type="predicted"/>
<evidence type="ECO:0000313" key="2">
    <source>
        <dbReference type="Proteomes" id="UP001151081"/>
    </source>
</evidence>